<feature type="region of interest" description="Disordered" evidence="1">
    <location>
        <begin position="131"/>
        <end position="151"/>
    </location>
</feature>
<protein>
    <submittedName>
        <fullName evidence="2">Uncharacterized protein</fullName>
    </submittedName>
</protein>
<feature type="compositionally biased region" description="Low complexity" evidence="1">
    <location>
        <begin position="343"/>
        <end position="360"/>
    </location>
</feature>
<feature type="region of interest" description="Disordered" evidence="1">
    <location>
        <begin position="254"/>
        <end position="363"/>
    </location>
</feature>
<organism evidence="2 3">
    <name type="scientific">Colletotrichum gloeosporioides (strain Cg-14)</name>
    <name type="common">Anthracnose fungus</name>
    <name type="synonym">Glomerella cingulata</name>
    <dbReference type="NCBI Taxonomy" id="1237896"/>
    <lineage>
        <taxon>Eukaryota</taxon>
        <taxon>Fungi</taxon>
        <taxon>Dikarya</taxon>
        <taxon>Ascomycota</taxon>
        <taxon>Pezizomycotina</taxon>
        <taxon>Sordariomycetes</taxon>
        <taxon>Hypocreomycetidae</taxon>
        <taxon>Glomerellales</taxon>
        <taxon>Glomerellaceae</taxon>
        <taxon>Colletotrichum</taxon>
        <taxon>Colletotrichum gloeosporioides species complex</taxon>
    </lineage>
</organism>
<evidence type="ECO:0000256" key="1">
    <source>
        <dbReference type="SAM" id="MobiDB-lite"/>
    </source>
</evidence>
<reference evidence="3" key="1">
    <citation type="journal article" date="2013" name="Mol. Plant Microbe Interact.">
        <title>Global aspects of pacC regulation of pathogenicity genes in Colletotrichum gloeosporioides as revealed by transcriptome analysis.</title>
        <authorList>
            <person name="Alkan N."/>
            <person name="Meng X."/>
            <person name="Friedlander G."/>
            <person name="Reuveni E."/>
            <person name="Sukno S."/>
            <person name="Sherman A."/>
            <person name="Thon M."/>
            <person name="Fluhr R."/>
            <person name="Prusky D."/>
        </authorList>
    </citation>
    <scope>NUCLEOTIDE SEQUENCE [LARGE SCALE GENOMIC DNA]</scope>
    <source>
        <strain evidence="3">Cg-14</strain>
    </source>
</reference>
<accession>T0K6Q4</accession>
<feature type="region of interest" description="Disordered" evidence="1">
    <location>
        <begin position="554"/>
        <end position="599"/>
    </location>
</feature>
<dbReference type="OMA" id="ASEPERW"/>
<feature type="compositionally biased region" description="Polar residues" evidence="1">
    <location>
        <begin position="588"/>
        <end position="599"/>
    </location>
</feature>
<feature type="compositionally biased region" description="Polar residues" evidence="1">
    <location>
        <begin position="288"/>
        <end position="303"/>
    </location>
</feature>
<dbReference type="HOGENOM" id="CLU_455607_0_0_1"/>
<dbReference type="EMBL" id="AMYD01002868">
    <property type="protein sequence ID" value="EQB47664.1"/>
    <property type="molecule type" value="Genomic_DNA"/>
</dbReference>
<name>T0K6Q4_COLGC</name>
<proteinExistence type="predicted"/>
<dbReference type="Proteomes" id="UP000015530">
    <property type="component" value="Unassembled WGS sequence"/>
</dbReference>
<feature type="compositionally biased region" description="Basic and acidic residues" evidence="1">
    <location>
        <begin position="554"/>
        <end position="568"/>
    </location>
</feature>
<sequence length="599" mass="67062">MPTSPPYLRGYPVEKRRDVWLQWAFENISPVFNRFPGERAYVVFQLENLEWIGNCSLPPANSDSDAWCRLKQIWGPAETPPKGTIPSVADCEVVRLLNKGYVHEYIELNLRKHGWDPYKCCDPSLKVEQKRLNAPSPAKPSSSAAATPTSTGTRIPFTHSWRFPIRSRWKRSCYRWTGWHRFWTWRPVTKTFWAYRDYPFYPRLAEANNFFPFQAPDKTDRQRGRHSSTHAFSCCASEPERWFRVHWISKAYPGSPEGSRVDTHKPSGSTFGEEKDFSGRGWLLGQPETPSLNKSTAFNTSVSEGGVSGIKNAGGGSTENQTKRHASPGHQTGNPTVEKHNTPSRGVPSSSKPVVSSGVPIGDNKGSVGARVIMNPPPAVDPSIAVQDPAKSYDELKGDSFGRRPRSVHLAKDLTPQNVECTLQSHNSQSRPAAEKKIKTQSPAIENLQTTVTPKEEHLRVNDDLHKNNIERMSAKLFKSSRPTLHAYLRDEIEAMSKTVMGNMRKRTVEVLGRQSNSHLGFATLRDVEELTLAMMEAEINSARKAALEQIDKLDKQGSDVPIKREASELEGGGVAEHAREAKRHRTSNSASSQDCVQS</sequence>
<feature type="compositionally biased region" description="Low complexity" evidence="1">
    <location>
        <begin position="134"/>
        <end position="151"/>
    </location>
</feature>
<dbReference type="OrthoDB" id="4832158at2759"/>
<evidence type="ECO:0000313" key="3">
    <source>
        <dbReference type="Proteomes" id="UP000015530"/>
    </source>
</evidence>
<dbReference type="AlphaFoldDB" id="T0K6Q4"/>
<gene>
    <name evidence="2" type="ORF">CGLO_13177</name>
</gene>
<evidence type="ECO:0000313" key="2">
    <source>
        <dbReference type="EMBL" id="EQB47664.1"/>
    </source>
</evidence>
<feature type="compositionally biased region" description="Gly residues" evidence="1">
    <location>
        <begin position="306"/>
        <end position="317"/>
    </location>
</feature>
<comment type="caution">
    <text evidence="2">The sequence shown here is derived from an EMBL/GenBank/DDBJ whole genome shotgun (WGS) entry which is preliminary data.</text>
</comment>